<feature type="transmembrane region" description="Helical" evidence="1">
    <location>
        <begin position="149"/>
        <end position="170"/>
    </location>
</feature>
<sequence>MNEIIFHQVAQRISWMLVHSFWQFALIAVALGIGLRLLRGRSPRGRYGVMCVAMLLMVIVAAVTFFAVTPDVSSSPLRAAAASIDTRGNIDTKIQNAGLTPLSASVIPSVEIEASIVVDLNNSPVSQESATRFTAKRILAAITDFVVRWMNLILACWLGGIVLLSLRPLIGWRATRTLRSRGRTTVSESIETATKCVAERLGVGRVIEVAQSTLVEVPTVIGWLKPLVLLPASAATGLSTAQLEAVIAHELAHVRRHDYLVNLFQIVMETVFFYHPAVWWVSRRIRIEREECCDEIAAGLTGDRVAYARLLVWLEESRQQSSSQTLAMSADGGSLLGRVRRLMSGPSPSTSAGPWVTASVLAILAGTVCLVTFNLSDALGQNGAVAKSSDNTQLRNWMTRAIEMEEWGRLPKLVVQLAENGEYDEAVEWLAKAPLGSTKDGKFSPGSYSNAIAEICEAALENDRPQFALDAFDQLTDPDGTPRSAEWDRRASSSYFRAVRDIRSAVLMHHVSKGQIDDALAYLNSQPDGSRADMVDSVAGQLTRLGHGDLVEAFWRQLNESKLRYVCERELANAYYRLGEPDRIWRLSDEIATTRPDDLISEVRIRDVAMRAYAAMTWQGFQQRLPNYRKQIEKLADEPRIGYARNLALMAAKSQRYELMVELSSSVPLLIPPKFAMWDLSGTDRHPVLFATTELLKKHQFDQAFSLIDLVEDEAVELAALARVPEAIVTNHETKKYANVYADSVNRLAAAYRIFAGKHDEKTLRSIVPKLPELLNVHLRRMSNPTMPPDEVAFLNRDLLGRSGAHTDLMIEQGKINEVIKLAEEMLSQGDLGFAKWMARELAKSGHADAFEPLRVKINQALADSDAKKNGAPLLPWDDRQFLAQSAHNAYLSGQRDLCFAIFMQLDRNWISPSHLSRVATAARSSDDIAFLHRMESSSSPLMREAALAELTMHYVLAGKMDLAAGAAETFDREFGKGNEKWSIYRRITHKNNVKDPKRRLAATRLALQKFPVQSDDYASIARDHAKLLAELDPETPLPADWIAKLQPNPKLLL</sequence>
<accession>A0A517NCY5</accession>
<feature type="domain" description="Peptidase M56" evidence="2">
    <location>
        <begin position="123"/>
        <end position="338"/>
    </location>
</feature>
<feature type="transmembrane region" description="Helical" evidence="1">
    <location>
        <begin position="47"/>
        <end position="68"/>
    </location>
</feature>
<evidence type="ECO:0000313" key="4">
    <source>
        <dbReference type="Proteomes" id="UP000318538"/>
    </source>
</evidence>
<keyword evidence="4" id="KW-1185">Reference proteome</keyword>
<dbReference type="Gene3D" id="3.30.2010.10">
    <property type="entry name" value="Metalloproteases ('zincins'), catalytic domain"/>
    <property type="match status" value="1"/>
</dbReference>
<dbReference type="Proteomes" id="UP000318538">
    <property type="component" value="Chromosome"/>
</dbReference>
<evidence type="ECO:0000259" key="2">
    <source>
        <dbReference type="Pfam" id="PF05569"/>
    </source>
</evidence>
<proteinExistence type="predicted"/>
<feature type="transmembrane region" description="Helical" evidence="1">
    <location>
        <begin position="20"/>
        <end position="38"/>
    </location>
</feature>
<keyword evidence="1" id="KW-0812">Transmembrane</keyword>
<name>A0A517NCY5_9BACT</name>
<dbReference type="AlphaFoldDB" id="A0A517NCY5"/>
<dbReference type="PANTHER" id="PTHR34978">
    <property type="entry name" value="POSSIBLE SENSOR-TRANSDUCER PROTEIN BLAR"/>
    <property type="match status" value="1"/>
</dbReference>
<dbReference type="OrthoDB" id="291597at2"/>
<dbReference type="CDD" id="cd07341">
    <property type="entry name" value="M56_BlaR1_MecR1_like"/>
    <property type="match status" value="1"/>
</dbReference>
<reference evidence="3 4" key="1">
    <citation type="submission" date="2019-02" db="EMBL/GenBank/DDBJ databases">
        <title>Deep-cultivation of Planctomycetes and their phenomic and genomic characterization uncovers novel biology.</title>
        <authorList>
            <person name="Wiegand S."/>
            <person name="Jogler M."/>
            <person name="Boedeker C."/>
            <person name="Pinto D."/>
            <person name="Vollmers J."/>
            <person name="Rivas-Marin E."/>
            <person name="Kohn T."/>
            <person name="Peeters S.H."/>
            <person name="Heuer A."/>
            <person name="Rast P."/>
            <person name="Oberbeckmann S."/>
            <person name="Bunk B."/>
            <person name="Jeske O."/>
            <person name="Meyerdierks A."/>
            <person name="Storesund J.E."/>
            <person name="Kallscheuer N."/>
            <person name="Luecker S."/>
            <person name="Lage O.M."/>
            <person name="Pohl T."/>
            <person name="Merkel B.J."/>
            <person name="Hornburger P."/>
            <person name="Mueller R.-W."/>
            <person name="Bruemmer F."/>
            <person name="Labrenz M."/>
            <person name="Spormann A.M."/>
            <person name="Op den Camp H."/>
            <person name="Overmann J."/>
            <person name="Amann R."/>
            <person name="Jetten M.S.M."/>
            <person name="Mascher T."/>
            <person name="Medema M.H."/>
            <person name="Devos D.P."/>
            <person name="Kaster A.-K."/>
            <person name="Ovreas L."/>
            <person name="Rohde M."/>
            <person name="Galperin M.Y."/>
            <person name="Jogler C."/>
        </authorList>
    </citation>
    <scope>NUCLEOTIDE SEQUENCE [LARGE SCALE GENOMIC DNA]</scope>
    <source>
        <strain evidence="3 4">K22_7</strain>
    </source>
</reference>
<dbReference type="RefSeq" id="WP_145170866.1">
    <property type="nucleotide sequence ID" value="NZ_CP036525.1"/>
</dbReference>
<evidence type="ECO:0000313" key="3">
    <source>
        <dbReference type="EMBL" id="QDT04995.1"/>
    </source>
</evidence>
<evidence type="ECO:0000256" key="1">
    <source>
        <dbReference type="SAM" id="Phobius"/>
    </source>
</evidence>
<gene>
    <name evidence="3" type="primary">blaR1_1</name>
    <name evidence="3" type="ORF">K227x_33930</name>
</gene>
<dbReference type="KEGG" id="rlc:K227x_33930"/>
<keyword evidence="1" id="KW-0472">Membrane</keyword>
<dbReference type="InterPro" id="IPR052173">
    <property type="entry name" value="Beta-lactam_resp_regulator"/>
</dbReference>
<protein>
    <submittedName>
        <fullName evidence="3">Regulatory protein BlaR1</fullName>
    </submittedName>
</protein>
<keyword evidence="1" id="KW-1133">Transmembrane helix</keyword>
<organism evidence="3 4">
    <name type="scientific">Rubripirellula lacrimiformis</name>
    <dbReference type="NCBI Taxonomy" id="1930273"/>
    <lineage>
        <taxon>Bacteria</taxon>
        <taxon>Pseudomonadati</taxon>
        <taxon>Planctomycetota</taxon>
        <taxon>Planctomycetia</taxon>
        <taxon>Pirellulales</taxon>
        <taxon>Pirellulaceae</taxon>
        <taxon>Rubripirellula</taxon>
    </lineage>
</organism>
<dbReference type="PANTHER" id="PTHR34978:SF3">
    <property type="entry name" value="SLR0241 PROTEIN"/>
    <property type="match status" value="1"/>
</dbReference>
<dbReference type="EMBL" id="CP036525">
    <property type="protein sequence ID" value="QDT04995.1"/>
    <property type="molecule type" value="Genomic_DNA"/>
</dbReference>
<dbReference type="InterPro" id="IPR008756">
    <property type="entry name" value="Peptidase_M56"/>
</dbReference>
<feature type="transmembrane region" description="Helical" evidence="1">
    <location>
        <begin position="259"/>
        <end position="281"/>
    </location>
</feature>
<dbReference type="Pfam" id="PF05569">
    <property type="entry name" value="Peptidase_M56"/>
    <property type="match status" value="1"/>
</dbReference>